<evidence type="ECO:0000256" key="10">
    <source>
        <dbReference type="ARBA" id="ARBA00025614"/>
    </source>
</evidence>
<dbReference type="AlphaFoldDB" id="A0A410K026"/>
<keyword evidence="8 12" id="KW-0066">ATP synthesis</keyword>
<sequence>MTVKKLIITLILAAVSVSAFAAGDGHGAVDMGAMLKNFGYRVLVFVLFVIILFKLLKKPILEFLDKRSKEIEKSIQTAKEANETAKTEIESYKLKMKGFEKDLETMKQRALEAAENEKKAIIEDAGKQIEKLGRLAESRIQADYKKASEELKQKAVAAALEAAQAKLGQELTPDRQSEILGNYIKKLGVIR</sequence>
<feature type="signal peptide" evidence="15">
    <location>
        <begin position="1"/>
        <end position="21"/>
    </location>
</feature>
<organism evidence="16 17">
    <name type="scientific">Geovibrio thiophilus</name>
    <dbReference type="NCBI Taxonomy" id="139438"/>
    <lineage>
        <taxon>Bacteria</taxon>
        <taxon>Pseudomonadati</taxon>
        <taxon>Deferribacterota</taxon>
        <taxon>Deferribacteres</taxon>
        <taxon>Deferribacterales</taxon>
        <taxon>Geovibrionaceae</taxon>
        <taxon>Geovibrio</taxon>
    </lineage>
</organism>
<evidence type="ECO:0000256" key="1">
    <source>
        <dbReference type="ARBA" id="ARBA00022448"/>
    </source>
</evidence>
<comment type="subcellular location">
    <subcellularLocation>
        <location evidence="12">Cell membrane</location>
        <topology evidence="12">Single-pass membrane protein</topology>
    </subcellularLocation>
    <subcellularLocation>
        <location evidence="11">Endomembrane system</location>
        <topology evidence="11">Single-pass membrane protein</topology>
    </subcellularLocation>
</comment>
<dbReference type="GO" id="GO:0046933">
    <property type="term" value="F:proton-transporting ATP synthase activity, rotational mechanism"/>
    <property type="evidence" value="ECO:0007669"/>
    <property type="project" value="UniProtKB-UniRule"/>
</dbReference>
<evidence type="ECO:0000256" key="6">
    <source>
        <dbReference type="ARBA" id="ARBA00023065"/>
    </source>
</evidence>
<dbReference type="KEGG" id="gtl:EP073_10005"/>
<feature type="chain" id="PRO_5019250576" description="ATP synthase subunit b" evidence="15">
    <location>
        <begin position="22"/>
        <end position="191"/>
    </location>
</feature>
<comment type="function">
    <text evidence="9 12">F(1)F(0) ATP synthase produces ATP from ADP in the presence of a proton or sodium gradient. F-type ATPases consist of two structural domains, F(1) containing the extramembraneous catalytic core and F(0) containing the membrane proton channel, linked together by a central stalk and a peripheral stalk. During catalysis, ATP synthesis in the catalytic domain of F(1) is coupled via a rotary mechanism of the central stalk subunits to proton translocation.</text>
</comment>
<keyword evidence="14" id="KW-0175">Coiled coil</keyword>
<keyword evidence="3 12" id="KW-0812">Transmembrane</keyword>
<feature type="coiled-coil region" evidence="14">
    <location>
        <begin position="61"/>
        <end position="131"/>
    </location>
</feature>
<proteinExistence type="inferred from homology"/>
<keyword evidence="7 12" id="KW-0472">Membrane</keyword>
<keyword evidence="15" id="KW-0732">Signal</keyword>
<keyword evidence="12" id="KW-1003">Cell membrane</keyword>
<keyword evidence="2 12" id="KW-0138">CF(0)</keyword>
<evidence type="ECO:0000256" key="2">
    <source>
        <dbReference type="ARBA" id="ARBA00022547"/>
    </source>
</evidence>
<dbReference type="CDD" id="cd06503">
    <property type="entry name" value="ATP-synt_Fo_b"/>
    <property type="match status" value="1"/>
</dbReference>
<evidence type="ECO:0000256" key="3">
    <source>
        <dbReference type="ARBA" id="ARBA00022692"/>
    </source>
</evidence>
<comment type="similarity">
    <text evidence="12 13">Belongs to the ATPase B chain family.</text>
</comment>
<evidence type="ECO:0000313" key="16">
    <source>
        <dbReference type="EMBL" id="QAR33723.1"/>
    </source>
</evidence>
<dbReference type="GO" id="GO:0045259">
    <property type="term" value="C:proton-transporting ATP synthase complex"/>
    <property type="evidence" value="ECO:0007669"/>
    <property type="project" value="UniProtKB-KW"/>
</dbReference>
<gene>
    <name evidence="12" type="primary">atpF</name>
    <name evidence="16" type="ORF">EP073_10005</name>
</gene>
<evidence type="ECO:0000256" key="7">
    <source>
        <dbReference type="ARBA" id="ARBA00023136"/>
    </source>
</evidence>
<name>A0A410K026_9BACT</name>
<evidence type="ECO:0000256" key="13">
    <source>
        <dbReference type="RuleBase" id="RU003848"/>
    </source>
</evidence>
<dbReference type="PANTHER" id="PTHR34264">
    <property type="entry name" value="ATP SYNTHASE SUBUNIT B, CHLOROPLASTIC"/>
    <property type="match status" value="1"/>
</dbReference>
<evidence type="ECO:0000256" key="14">
    <source>
        <dbReference type="SAM" id="Coils"/>
    </source>
</evidence>
<dbReference type="Proteomes" id="UP000287502">
    <property type="component" value="Chromosome"/>
</dbReference>
<evidence type="ECO:0000256" key="8">
    <source>
        <dbReference type="ARBA" id="ARBA00023310"/>
    </source>
</evidence>
<evidence type="ECO:0000256" key="9">
    <source>
        <dbReference type="ARBA" id="ARBA00025198"/>
    </source>
</evidence>
<evidence type="ECO:0000256" key="12">
    <source>
        <dbReference type="HAMAP-Rule" id="MF_01398"/>
    </source>
</evidence>
<evidence type="ECO:0000256" key="15">
    <source>
        <dbReference type="SAM" id="SignalP"/>
    </source>
</evidence>
<dbReference type="PANTHER" id="PTHR34264:SF3">
    <property type="entry name" value="ATP SYNTHASE SUBUNIT B, CHLOROPLASTIC"/>
    <property type="match status" value="1"/>
</dbReference>
<dbReference type="HAMAP" id="MF_01398">
    <property type="entry name" value="ATP_synth_b_bprime"/>
    <property type="match status" value="1"/>
</dbReference>
<keyword evidence="17" id="KW-1185">Reference proteome</keyword>
<comment type="subunit">
    <text evidence="12">F-type ATPases have 2 components, F(1) - the catalytic core - and F(0) - the membrane proton channel. F(1) has five subunits: alpha(3), beta(3), gamma(1), delta(1), epsilon(1). F(0) has three main subunits: a(1), b(2) and c(10-14). The alpha and beta chains form an alternating ring which encloses part of the gamma chain. F(1) is attached to F(0) by a central stalk formed by the gamma and epsilon chains, while a peripheral stalk is formed by the delta and b chains.</text>
</comment>
<evidence type="ECO:0000256" key="11">
    <source>
        <dbReference type="ARBA" id="ARBA00037847"/>
    </source>
</evidence>
<evidence type="ECO:0000256" key="4">
    <source>
        <dbReference type="ARBA" id="ARBA00022781"/>
    </source>
</evidence>
<dbReference type="InterPro" id="IPR002146">
    <property type="entry name" value="ATP_synth_b/b'su_bac/chlpt"/>
</dbReference>
<reference evidence="16 17" key="1">
    <citation type="submission" date="2019-01" db="EMBL/GenBank/DDBJ databases">
        <title>Geovibrio thiophilus DSM 11263, complete genome.</title>
        <authorList>
            <person name="Spring S."/>
            <person name="Bunk B."/>
            <person name="Sproer C."/>
        </authorList>
    </citation>
    <scope>NUCLEOTIDE SEQUENCE [LARGE SCALE GENOMIC DNA]</scope>
    <source>
        <strain evidence="16 17">DSM 11263</strain>
    </source>
</reference>
<keyword evidence="4 12" id="KW-0375">Hydrogen ion transport</keyword>
<dbReference type="OrthoDB" id="9811873at2"/>
<protein>
    <recommendedName>
        <fullName evidence="12">ATP synthase subunit b</fullName>
    </recommendedName>
    <alternativeName>
        <fullName evidence="12">ATP synthase F(0) sector subunit b</fullName>
    </alternativeName>
    <alternativeName>
        <fullName evidence="12">ATPase subunit I</fullName>
    </alternativeName>
    <alternativeName>
        <fullName evidence="12">F-type ATPase subunit b</fullName>
        <shortName evidence="12">F-ATPase subunit b</shortName>
    </alternativeName>
</protein>
<dbReference type="GO" id="GO:0005886">
    <property type="term" value="C:plasma membrane"/>
    <property type="evidence" value="ECO:0007669"/>
    <property type="project" value="UniProtKB-SubCell"/>
</dbReference>
<dbReference type="Pfam" id="PF00430">
    <property type="entry name" value="ATP-synt_B"/>
    <property type="match status" value="1"/>
</dbReference>
<keyword evidence="1 12" id="KW-0813">Transport</keyword>
<dbReference type="EMBL" id="CP035108">
    <property type="protein sequence ID" value="QAR33723.1"/>
    <property type="molecule type" value="Genomic_DNA"/>
</dbReference>
<accession>A0A410K026</accession>
<dbReference type="GO" id="GO:0012505">
    <property type="term" value="C:endomembrane system"/>
    <property type="evidence" value="ECO:0007669"/>
    <property type="project" value="UniProtKB-SubCell"/>
</dbReference>
<feature type="transmembrane region" description="Helical" evidence="12">
    <location>
        <begin position="37"/>
        <end position="56"/>
    </location>
</feature>
<comment type="function">
    <text evidence="10">Component of the F(0) channel, it forms part of the peripheral stalk, linking F(1) to F(0). The b'-subunit is a diverged and duplicated form of b found in plants and photosynthetic bacteria.</text>
</comment>
<evidence type="ECO:0000313" key="17">
    <source>
        <dbReference type="Proteomes" id="UP000287502"/>
    </source>
</evidence>
<evidence type="ECO:0000256" key="5">
    <source>
        <dbReference type="ARBA" id="ARBA00022989"/>
    </source>
</evidence>
<keyword evidence="5 12" id="KW-1133">Transmembrane helix</keyword>
<keyword evidence="6 12" id="KW-0406">Ion transport</keyword>